<evidence type="ECO:0000313" key="2">
    <source>
        <dbReference type="EMBL" id="KAK5982119.1"/>
    </source>
</evidence>
<keyword evidence="1" id="KW-0175">Coiled coil</keyword>
<organism evidence="2 3">
    <name type="scientific">Trichostrongylus colubriformis</name>
    <name type="common">Black scour worm</name>
    <dbReference type="NCBI Taxonomy" id="6319"/>
    <lineage>
        <taxon>Eukaryota</taxon>
        <taxon>Metazoa</taxon>
        <taxon>Ecdysozoa</taxon>
        <taxon>Nematoda</taxon>
        <taxon>Chromadorea</taxon>
        <taxon>Rhabditida</taxon>
        <taxon>Rhabditina</taxon>
        <taxon>Rhabditomorpha</taxon>
        <taxon>Strongyloidea</taxon>
        <taxon>Trichostrongylidae</taxon>
        <taxon>Trichostrongylus</taxon>
    </lineage>
</organism>
<gene>
    <name evidence="2" type="ORF">GCK32_019496</name>
</gene>
<comment type="caution">
    <text evidence="2">The sequence shown here is derived from an EMBL/GenBank/DDBJ whole genome shotgun (WGS) entry which is preliminary data.</text>
</comment>
<protein>
    <submittedName>
        <fullName evidence="2">Uncharacterized protein</fullName>
    </submittedName>
</protein>
<keyword evidence="3" id="KW-1185">Reference proteome</keyword>
<feature type="non-terminal residue" evidence="2">
    <location>
        <position position="67"/>
    </location>
</feature>
<sequence length="67" mass="8090">MTEIKEEHAEQVERLQTEIESLRSTREWEVEQNAQLREQLNEAKTKNYKLTEELDASEKANRDWEVK</sequence>
<evidence type="ECO:0000256" key="1">
    <source>
        <dbReference type="SAM" id="Coils"/>
    </source>
</evidence>
<proteinExistence type="predicted"/>
<dbReference type="Proteomes" id="UP001331761">
    <property type="component" value="Unassembled WGS sequence"/>
</dbReference>
<evidence type="ECO:0000313" key="3">
    <source>
        <dbReference type="Proteomes" id="UP001331761"/>
    </source>
</evidence>
<name>A0AAN8FRN8_TRICO</name>
<dbReference type="EMBL" id="WIXE01005531">
    <property type="protein sequence ID" value="KAK5982119.1"/>
    <property type="molecule type" value="Genomic_DNA"/>
</dbReference>
<accession>A0AAN8FRN8</accession>
<dbReference type="AlphaFoldDB" id="A0AAN8FRN8"/>
<reference evidence="2 3" key="1">
    <citation type="submission" date="2019-10" db="EMBL/GenBank/DDBJ databases">
        <title>Assembly and Annotation for the nematode Trichostrongylus colubriformis.</title>
        <authorList>
            <person name="Martin J."/>
        </authorList>
    </citation>
    <scope>NUCLEOTIDE SEQUENCE [LARGE SCALE GENOMIC DNA]</scope>
    <source>
        <strain evidence="2">G859</strain>
        <tissue evidence="2">Whole worm</tissue>
    </source>
</reference>
<feature type="coiled-coil region" evidence="1">
    <location>
        <begin position="5"/>
        <end position="60"/>
    </location>
</feature>